<keyword evidence="4" id="KW-0716">Sensory transduction</keyword>
<evidence type="ECO:0000256" key="8">
    <source>
        <dbReference type="ARBA" id="ARBA00022991"/>
    </source>
</evidence>
<dbReference type="GO" id="GO:0009881">
    <property type="term" value="F:photoreceptor activity"/>
    <property type="evidence" value="ECO:0007669"/>
    <property type="project" value="UniProtKB-KW"/>
</dbReference>
<keyword evidence="3" id="KW-0600">Photoreceptor protein</keyword>
<sequence length="280" mass="31650">MNLTDLTVYSDSKHHLLWAESMVGGSTELNNIGNIALWVGVLEHAFSTLGFIILGLKAKKETAIFYNINILICSISTYCYLLMATREGDYVTYHGHLQFWPRYFEFTVGTPLLLLDLGLVANAEKSQIFFIVVCDVFMMWSGWSAAIAKTENVKWVMFGVSCLFFAPILSTLLGTLRNNVESSPIAVKKLYDFLSLYTVVIWSGYPIIWLLRDGFHLIDLNTECVMHTIIDMFAKDVFGYILISNHHVFEDHDTVDTVTVIVDAEHNVPPLPPSPRAIRT</sequence>
<organism evidence="12">
    <name type="scientific">viral metagenome</name>
    <dbReference type="NCBI Taxonomy" id="1070528"/>
    <lineage>
        <taxon>unclassified sequences</taxon>
        <taxon>metagenomes</taxon>
        <taxon>organismal metagenomes</taxon>
    </lineage>
</organism>
<evidence type="ECO:0000256" key="2">
    <source>
        <dbReference type="ARBA" id="ARBA00008130"/>
    </source>
</evidence>
<comment type="subcellular location">
    <subcellularLocation>
        <location evidence="1">Membrane</location>
        <topology evidence="1">Multi-pass membrane protein</topology>
    </subcellularLocation>
</comment>
<feature type="transmembrane region" description="Helical" evidence="11">
    <location>
        <begin position="35"/>
        <end position="56"/>
    </location>
</feature>
<dbReference type="SUPFAM" id="SSF81321">
    <property type="entry name" value="Family A G protein-coupled receptor-like"/>
    <property type="match status" value="1"/>
</dbReference>
<dbReference type="Pfam" id="PF01036">
    <property type="entry name" value="Bac_rhodopsin"/>
    <property type="match status" value="1"/>
</dbReference>
<dbReference type="InterPro" id="IPR001425">
    <property type="entry name" value="Arc/bac/fun_rhodopsins"/>
</dbReference>
<feature type="transmembrane region" description="Helical" evidence="11">
    <location>
        <begin position="153"/>
        <end position="173"/>
    </location>
</feature>
<evidence type="ECO:0000256" key="7">
    <source>
        <dbReference type="ARBA" id="ARBA00022989"/>
    </source>
</evidence>
<dbReference type="PANTHER" id="PTHR28286:SF2">
    <property type="entry name" value="BACTERIORHODOPSIN _OPSIN, NOPA (EUROFUNG)"/>
    <property type="match status" value="1"/>
</dbReference>
<evidence type="ECO:0000256" key="11">
    <source>
        <dbReference type="SAM" id="Phobius"/>
    </source>
</evidence>
<dbReference type="SMART" id="SM01021">
    <property type="entry name" value="Bac_rhodopsin"/>
    <property type="match status" value="1"/>
</dbReference>
<dbReference type="GO" id="GO:0016020">
    <property type="term" value="C:membrane"/>
    <property type="evidence" value="ECO:0007669"/>
    <property type="project" value="UniProtKB-SubCell"/>
</dbReference>
<feature type="transmembrane region" description="Helical" evidence="11">
    <location>
        <begin position="194"/>
        <end position="211"/>
    </location>
</feature>
<feature type="transmembrane region" description="Helical" evidence="11">
    <location>
        <begin position="128"/>
        <end position="147"/>
    </location>
</feature>
<keyword evidence="8" id="KW-0157">Chromophore</keyword>
<evidence type="ECO:0000256" key="6">
    <source>
        <dbReference type="ARBA" id="ARBA00022925"/>
    </source>
</evidence>
<keyword evidence="10" id="KW-0675">Receptor</keyword>
<feature type="transmembrane region" description="Helical" evidence="11">
    <location>
        <begin position="63"/>
        <end position="83"/>
    </location>
</feature>
<evidence type="ECO:0008006" key="13">
    <source>
        <dbReference type="Google" id="ProtNLM"/>
    </source>
</evidence>
<accession>A0A6C0APG5</accession>
<evidence type="ECO:0000256" key="5">
    <source>
        <dbReference type="ARBA" id="ARBA00022692"/>
    </source>
</evidence>
<dbReference type="EMBL" id="MN740734">
    <property type="protein sequence ID" value="QHS81340.1"/>
    <property type="molecule type" value="Genomic_DNA"/>
</dbReference>
<dbReference type="AlphaFoldDB" id="A0A6C0APG5"/>
<evidence type="ECO:0000256" key="4">
    <source>
        <dbReference type="ARBA" id="ARBA00022606"/>
    </source>
</evidence>
<dbReference type="PANTHER" id="PTHR28286">
    <property type="match status" value="1"/>
</dbReference>
<dbReference type="GO" id="GO:0007602">
    <property type="term" value="P:phototransduction"/>
    <property type="evidence" value="ECO:0007669"/>
    <property type="project" value="UniProtKB-KW"/>
</dbReference>
<protein>
    <recommendedName>
        <fullName evidence="13">Bacteriorhodopsin</fullName>
    </recommendedName>
</protein>
<dbReference type="Gene3D" id="1.20.1070.10">
    <property type="entry name" value="Rhodopsin 7-helix transmembrane proteins"/>
    <property type="match status" value="1"/>
</dbReference>
<dbReference type="CDD" id="cd14965">
    <property type="entry name" value="7tm_Opsins_type1"/>
    <property type="match status" value="1"/>
</dbReference>
<proteinExistence type="inferred from homology"/>
<keyword evidence="9 11" id="KW-0472">Membrane</keyword>
<reference evidence="12" key="1">
    <citation type="journal article" date="2020" name="Nature">
        <title>Giant virus diversity and host interactions through global metagenomics.</title>
        <authorList>
            <person name="Schulz F."/>
            <person name="Roux S."/>
            <person name="Paez-Espino D."/>
            <person name="Jungbluth S."/>
            <person name="Walsh D.A."/>
            <person name="Denef V.J."/>
            <person name="McMahon K.D."/>
            <person name="Konstantinidis K.T."/>
            <person name="Eloe-Fadrosh E.A."/>
            <person name="Kyrpides N.C."/>
            <person name="Woyke T."/>
        </authorList>
    </citation>
    <scope>NUCLEOTIDE SEQUENCE</scope>
    <source>
        <strain evidence="12">GVMAG-S-1101161-73</strain>
    </source>
</reference>
<evidence type="ECO:0000256" key="3">
    <source>
        <dbReference type="ARBA" id="ARBA00022543"/>
    </source>
</evidence>
<feature type="transmembrane region" description="Helical" evidence="11">
    <location>
        <begin position="103"/>
        <end position="121"/>
    </location>
</feature>
<comment type="similarity">
    <text evidence="2">Belongs to the archaeal/bacterial/fungal opsin family.</text>
</comment>
<keyword evidence="5 11" id="KW-0812">Transmembrane</keyword>
<evidence type="ECO:0000256" key="10">
    <source>
        <dbReference type="ARBA" id="ARBA00023170"/>
    </source>
</evidence>
<dbReference type="PRINTS" id="PR00251">
    <property type="entry name" value="BACTRLOPSIN"/>
</dbReference>
<keyword evidence="7 11" id="KW-1133">Transmembrane helix</keyword>
<evidence type="ECO:0000313" key="12">
    <source>
        <dbReference type="EMBL" id="QHS81340.1"/>
    </source>
</evidence>
<evidence type="ECO:0000256" key="1">
    <source>
        <dbReference type="ARBA" id="ARBA00004141"/>
    </source>
</evidence>
<keyword evidence="6" id="KW-0681">Retinal protein</keyword>
<name>A0A6C0APG5_9ZZZZ</name>
<evidence type="ECO:0000256" key="9">
    <source>
        <dbReference type="ARBA" id="ARBA00023136"/>
    </source>
</evidence>